<feature type="transmembrane region" description="Helical" evidence="1">
    <location>
        <begin position="294"/>
        <end position="314"/>
    </location>
</feature>
<dbReference type="PANTHER" id="PTHR41710">
    <property type="entry name" value="GLYCOSYL TRANSFERASE, FAMILY 39"/>
    <property type="match status" value="1"/>
</dbReference>
<feature type="transmembrane region" description="Helical" evidence="1">
    <location>
        <begin position="158"/>
        <end position="191"/>
    </location>
</feature>
<dbReference type="PIRSF" id="PIRSF030218">
    <property type="entry name" value="Mannosyltr_MA4085_prd"/>
    <property type="match status" value="1"/>
</dbReference>
<sequence length="556" mass="61294">MNLRRVDRRHVLAALAVLTAFGLLARFAVLGGRVFHWDEARVGYWTLRYLETGVWEYRPIVHGPVLFHVNAFLFETVGTSDAIARSVVALVGGLLPLSAYLFRSRLSNSEVILFGLILAVEPVLLYYGRFMRNDVLAAGFALVALGFLLRFIDTRHEWNLYAAVPGLVLALGTKEIALVYVGVWLGALLLLLDHRLFVAREEGTTWLAVTEPLAKRLIRGLKGYRWPITFALAEFLLLVVLLFAPRPELYQALAAPGKLPGVVHAATVESARALFGQWIAGGHEHSYVAFLGEALLTTATVSLPLVFFAVFGFLADRYTGDRPRDLVSFAFYTGITIYLLYPAITDISAPWSLVHAFVPLAIPAAVGLRISLDWGLDAWDTEDWIGIALVAIVLLSVVGQVGFTAYDTSYRAPQDDDNPLVQYGQPAGDLRPTLMDIDAVAQSNTGTDVVFYGDHFAVTDESVADQYPANSNWLNRLPLAWYLERSGATTASATSPNGLPENPPVVIARVEHYGELADHLEGYESRTYELTSHGTETVVFLDPSALDNPRTWSFRS</sequence>
<dbReference type="InterPro" id="IPR038731">
    <property type="entry name" value="RgtA/B/C-like"/>
</dbReference>
<keyword evidence="1" id="KW-1133">Transmembrane helix</keyword>
<keyword evidence="1" id="KW-0812">Transmembrane</keyword>
<feature type="transmembrane region" description="Helical" evidence="1">
    <location>
        <begin position="135"/>
        <end position="152"/>
    </location>
</feature>
<evidence type="ECO:0000313" key="4">
    <source>
        <dbReference type="Proteomes" id="UP000186165"/>
    </source>
</evidence>
<dbReference type="AlphaFoldDB" id="A0A1J1AC00"/>
<dbReference type="InterPro" id="IPR016950">
    <property type="entry name" value="Manno-Trfase_MA4085_prd"/>
</dbReference>
<accession>A0A1J1AC00</accession>
<evidence type="ECO:0000259" key="2">
    <source>
        <dbReference type="Pfam" id="PF13231"/>
    </source>
</evidence>
<dbReference type="Pfam" id="PF13231">
    <property type="entry name" value="PMT_2"/>
    <property type="match status" value="1"/>
</dbReference>
<reference evidence="4" key="1">
    <citation type="submission" date="2016-08" db="EMBL/GenBank/DDBJ databases">
        <title>Discovery of first anaerobic lithoheterotrophic haloarchae widely represented in hypersaline habitats.</title>
        <authorList>
            <person name="Sorokin D.Y."/>
            <person name="Kublanov I.V."/>
            <person name="Roman P."/>
            <person name="Sinninghe Damste J.S."/>
            <person name="Golyshin P.N."/>
            <person name="Rojo D."/>
            <person name="Ciordia S."/>
            <person name="Mena Md.C."/>
            <person name="Ferrer M."/>
            <person name="Smedile F."/>
            <person name="Messina E."/>
            <person name="La Cono V."/>
            <person name="Yakimov M.M."/>
        </authorList>
    </citation>
    <scope>NUCLEOTIDE SEQUENCE [LARGE SCALE GENOMIC DNA]</scope>
    <source>
        <strain evidence="4">HSR6</strain>
    </source>
</reference>
<dbReference type="RefSeq" id="WP_071933103.1">
    <property type="nucleotide sequence ID" value="NZ_CP016804.1"/>
</dbReference>
<name>A0A1J1AC00_9EURY</name>
<keyword evidence="1" id="KW-0472">Membrane</keyword>
<keyword evidence="3" id="KW-0808">Transferase</keyword>
<proteinExistence type="predicted"/>
<feature type="transmembrane region" description="Helical" evidence="1">
    <location>
        <begin position="326"/>
        <end position="344"/>
    </location>
</feature>
<feature type="domain" description="Glycosyltransferase RgtA/B/C/D-like" evidence="2">
    <location>
        <begin position="62"/>
        <end position="190"/>
    </location>
</feature>
<dbReference type="PANTHER" id="PTHR41710:SF2">
    <property type="entry name" value="GLYCOSYL TRANSFERASE FAMILY 39_83 DOMAIN-CONTAINING PROTEIN"/>
    <property type="match status" value="1"/>
</dbReference>
<dbReference type="KEGG" id="hhsr:HSR6_1220"/>
<keyword evidence="3" id="KW-0328">Glycosyltransferase</keyword>
<feature type="transmembrane region" description="Helical" evidence="1">
    <location>
        <begin position="109"/>
        <end position="128"/>
    </location>
</feature>
<organism evidence="3 4">
    <name type="scientific">Halodesulfurarchaeum formicicum</name>
    <dbReference type="NCBI Taxonomy" id="1873524"/>
    <lineage>
        <taxon>Archaea</taxon>
        <taxon>Methanobacteriati</taxon>
        <taxon>Methanobacteriota</taxon>
        <taxon>Stenosarchaea group</taxon>
        <taxon>Halobacteria</taxon>
        <taxon>Halobacteriales</taxon>
        <taxon>Halobacteriaceae</taxon>
        <taxon>Halodesulfurarchaeum</taxon>
    </lineage>
</organism>
<dbReference type="Proteomes" id="UP000186165">
    <property type="component" value="Chromosome"/>
</dbReference>
<dbReference type="NCBIfam" id="TIGR03663">
    <property type="entry name" value="flippase activity-associated protein Agl23"/>
    <property type="match status" value="1"/>
</dbReference>
<feature type="transmembrane region" description="Helical" evidence="1">
    <location>
        <begin position="384"/>
        <end position="406"/>
    </location>
</feature>
<evidence type="ECO:0000256" key="1">
    <source>
        <dbReference type="SAM" id="Phobius"/>
    </source>
</evidence>
<keyword evidence="4" id="KW-1185">Reference proteome</keyword>
<dbReference type="GO" id="GO:0016757">
    <property type="term" value="F:glycosyltransferase activity"/>
    <property type="evidence" value="ECO:0007669"/>
    <property type="project" value="UniProtKB-KW"/>
</dbReference>
<dbReference type="InterPro" id="IPR019962">
    <property type="entry name" value="CHP03663"/>
</dbReference>
<gene>
    <name evidence="3" type="ORF">HSR6_1220</name>
</gene>
<evidence type="ECO:0000313" key="3">
    <source>
        <dbReference type="EMBL" id="APE95668.1"/>
    </source>
</evidence>
<protein>
    <submittedName>
        <fullName evidence="3">Membrane-bound mannosyltransferase</fullName>
    </submittedName>
</protein>
<dbReference type="GeneID" id="30417744"/>
<dbReference type="EMBL" id="CP016804">
    <property type="protein sequence ID" value="APE95668.1"/>
    <property type="molecule type" value="Genomic_DNA"/>
</dbReference>
<feature type="transmembrane region" description="Helical" evidence="1">
    <location>
        <begin position="224"/>
        <end position="244"/>
    </location>
</feature>